<comment type="subcellular location">
    <subcellularLocation>
        <location evidence="1">Membrane</location>
        <topology evidence="1">Multi-pass membrane protein</topology>
    </subcellularLocation>
</comment>
<reference evidence="8 9" key="1">
    <citation type="submission" date="2015-09" db="EMBL/GenBank/DDBJ databases">
        <authorList>
            <consortium name="Swine Surveillance"/>
        </authorList>
    </citation>
    <scope>NUCLEOTIDE SEQUENCE [LARGE SCALE GENOMIC DNA]</scope>
    <source>
        <strain evidence="8 9">CECT 7557</strain>
    </source>
</reference>
<evidence type="ECO:0000259" key="7">
    <source>
        <dbReference type="PROSITE" id="PS50850"/>
    </source>
</evidence>
<dbReference type="PROSITE" id="PS50850">
    <property type="entry name" value="MFS"/>
    <property type="match status" value="1"/>
</dbReference>
<evidence type="ECO:0000256" key="6">
    <source>
        <dbReference type="SAM" id="Phobius"/>
    </source>
</evidence>
<protein>
    <submittedName>
        <fullName evidence="8">Sulfonamide resistance protein</fullName>
    </submittedName>
</protein>
<dbReference type="CDD" id="cd17320">
    <property type="entry name" value="MFS_MdfA_MDR_like"/>
    <property type="match status" value="1"/>
</dbReference>
<dbReference type="InterPro" id="IPR020846">
    <property type="entry name" value="MFS_dom"/>
</dbReference>
<evidence type="ECO:0000256" key="1">
    <source>
        <dbReference type="ARBA" id="ARBA00004141"/>
    </source>
</evidence>
<dbReference type="GO" id="GO:0140115">
    <property type="term" value="P:export across plasma membrane"/>
    <property type="evidence" value="ECO:0007669"/>
    <property type="project" value="UniProtKB-ARBA"/>
</dbReference>
<feature type="transmembrane region" description="Helical" evidence="6">
    <location>
        <begin position="341"/>
        <end position="363"/>
    </location>
</feature>
<keyword evidence="9" id="KW-1185">Reference proteome</keyword>
<name>A0A0P1GJD0_9RHOB</name>
<dbReference type="SUPFAM" id="SSF103473">
    <property type="entry name" value="MFS general substrate transporter"/>
    <property type="match status" value="1"/>
</dbReference>
<dbReference type="PANTHER" id="PTHR23502:SF132">
    <property type="entry name" value="POLYAMINE TRANSPORTER 2-RELATED"/>
    <property type="match status" value="1"/>
</dbReference>
<dbReference type="Pfam" id="PF07690">
    <property type="entry name" value="MFS_1"/>
    <property type="match status" value="1"/>
</dbReference>
<accession>A0A0P1GJD0</accession>
<proteinExistence type="predicted"/>
<feature type="transmembrane region" description="Helical" evidence="6">
    <location>
        <begin position="105"/>
        <end position="127"/>
    </location>
</feature>
<feature type="transmembrane region" description="Helical" evidence="6">
    <location>
        <begin position="307"/>
        <end position="329"/>
    </location>
</feature>
<dbReference type="Proteomes" id="UP000052022">
    <property type="component" value="Unassembled WGS sequence"/>
</dbReference>
<keyword evidence="4 6" id="KW-1133">Transmembrane helix</keyword>
<dbReference type="STRING" id="928856.SAMN04488049_105170"/>
<keyword evidence="2" id="KW-0813">Transport</keyword>
<organism evidence="8 9">
    <name type="scientific">Tritonibacter multivorans</name>
    <dbReference type="NCBI Taxonomy" id="928856"/>
    <lineage>
        <taxon>Bacteria</taxon>
        <taxon>Pseudomonadati</taxon>
        <taxon>Pseudomonadota</taxon>
        <taxon>Alphaproteobacteria</taxon>
        <taxon>Rhodobacterales</taxon>
        <taxon>Paracoccaceae</taxon>
        <taxon>Tritonibacter</taxon>
    </lineage>
</organism>
<feature type="transmembrane region" description="Helical" evidence="6">
    <location>
        <begin position="12"/>
        <end position="33"/>
    </location>
</feature>
<evidence type="ECO:0000256" key="3">
    <source>
        <dbReference type="ARBA" id="ARBA00022692"/>
    </source>
</evidence>
<feature type="domain" description="Major facilitator superfamily (MFS) profile" evidence="7">
    <location>
        <begin position="14"/>
        <end position="399"/>
    </location>
</feature>
<dbReference type="PANTHER" id="PTHR23502">
    <property type="entry name" value="MAJOR FACILITATOR SUPERFAMILY"/>
    <property type="match status" value="1"/>
</dbReference>
<evidence type="ECO:0000313" key="8">
    <source>
        <dbReference type="EMBL" id="CUH82235.1"/>
    </source>
</evidence>
<evidence type="ECO:0000313" key="9">
    <source>
        <dbReference type="Proteomes" id="UP000052022"/>
    </source>
</evidence>
<feature type="transmembrane region" description="Helical" evidence="6">
    <location>
        <begin position="169"/>
        <end position="189"/>
    </location>
</feature>
<feature type="transmembrane region" description="Helical" evidence="6">
    <location>
        <begin position="284"/>
        <end position="301"/>
    </location>
</feature>
<dbReference type="Gene3D" id="1.20.1720.10">
    <property type="entry name" value="Multidrug resistance protein D"/>
    <property type="match status" value="1"/>
</dbReference>
<feature type="transmembrane region" description="Helical" evidence="6">
    <location>
        <begin position="256"/>
        <end position="272"/>
    </location>
</feature>
<feature type="transmembrane region" description="Helical" evidence="6">
    <location>
        <begin position="375"/>
        <end position="397"/>
    </location>
</feature>
<feature type="transmembrane region" description="Helical" evidence="6">
    <location>
        <begin position="81"/>
        <end position="99"/>
    </location>
</feature>
<dbReference type="InterPro" id="IPR036259">
    <property type="entry name" value="MFS_trans_sf"/>
</dbReference>
<evidence type="ECO:0000256" key="2">
    <source>
        <dbReference type="ARBA" id="ARBA00022448"/>
    </source>
</evidence>
<evidence type="ECO:0000256" key="5">
    <source>
        <dbReference type="ARBA" id="ARBA00023136"/>
    </source>
</evidence>
<feature type="transmembrane region" description="Helical" evidence="6">
    <location>
        <begin position="53"/>
        <end position="69"/>
    </location>
</feature>
<dbReference type="RefSeq" id="WP_058291795.1">
    <property type="nucleotide sequence ID" value="NZ_CYSD01000043.1"/>
</dbReference>
<dbReference type="InterPro" id="IPR011701">
    <property type="entry name" value="MFS"/>
</dbReference>
<sequence>MTTPRRTIPSQGEFVVLIAMMFACIAFSIDAILPALPDIGASLSPSDPNRAQLIISAFILGMGIGTFFTGPLSDAFGRKPVLLWGLALYGVGGIAGYFAQSLDMILITRVLMGLGVAAPRVVGVAIVRDLYSGRDMARIISLAMTIFTVVPAFAPLLGTGIIWLADWRAIFIGFAIFGAIIAVWTCFRIEEPLAKEDRRPLSAPLIWSAIQEMATYPSFRLPLLCLALCQGMLFTMIVLVQPVYDKVFDKAETFPFWFMGVALLAGSASYVNARIVGRVGMRKVVTWSLGLQTVGSMLMLLSTQFDLGAAAFPLFLVWQVTVFFMIGVTMGNLNSIALEPLGHIAGIGASVMGAVSTVLSALIAAPTGLMFNGTIVPLVAGVLVNVALGFLCMLALARAEAKDTAAA</sequence>
<dbReference type="GO" id="GO:0022857">
    <property type="term" value="F:transmembrane transporter activity"/>
    <property type="evidence" value="ECO:0007669"/>
    <property type="project" value="InterPro"/>
</dbReference>
<evidence type="ECO:0000256" key="4">
    <source>
        <dbReference type="ARBA" id="ARBA00022989"/>
    </source>
</evidence>
<dbReference type="GO" id="GO:0005886">
    <property type="term" value="C:plasma membrane"/>
    <property type="evidence" value="ECO:0007669"/>
    <property type="project" value="TreeGrafter"/>
</dbReference>
<dbReference type="InterPro" id="IPR005829">
    <property type="entry name" value="Sugar_transporter_CS"/>
</dbReference>
<dbReference type="EMBL" id="CYSD01000043">
    <property type="protein sequence ID" value="CUH82235.1"/>
    <property type="molecule type" value="Genomic_DNA"/>
</dbReference>
<keyword evidence="3 6" id="KW-0812">Transmembrane</keyword>
<dbReference type="GO" id="GO:0042908">
    <property type="term" value="P:xenobiotic transport"/>
    <property type="evidence" value="ECO:0007669"/>
    <property type="project" value="UniProtKB-ARBA"/>
</dbReference>
<dbReference type="PROSITE" id="PS00216">
    <property type="entry name" value="SUGAR_TRANSPORT_1"/>
    <property type="match status" value="1"/>
</dbReference>
<dbReference type="PROSITE" id="PS51257">
    <property type="entry name" value="PROKAR_LIPOPROTEIN"/>
    <property type="match status" value="1"/>
</dbReference>
<feature type="transmembrane region" description="Helical" evidence="6">
    <location>
        <begin position="221"/>
        <end position="244"/>
    </location>
</feature>
<feature type="transmembrane region" description="Helical" evidence="6">
    <location>
        <begin position="139"/>
        <end position="163"/>
    </location>
</feature>
<dbReference type="AlphaFoldDB" id="A0A0P1GJD0"/>
<gene>
    <name evidence="8" type="primary">bcr</name>
    <name evidence="8" type="ORF">TRM7557_03824</name>
</gene>
<keyword evidence="5 6" id="KW-0472">Membrane</keyword>
<dbReference type="OrthoDB" id="9800416at2"/>